<dbReference type="Gene3D" id="3.20.20.370">
    <property type="entry name" value="Glycoside hydrolase/deacetylase"/>
    <property type="match status" value="1"/>
</dbReference>
<reference evidence="2 3" key="1">
    <citation type="submission" date="2020-07" db="EMBL/GenBank/DDBJ databases">
        <authorList>
            <person name="Cui H."/>
        </authorList>
    </citation>
    <scope>NUCLEOTIDE SEQUENCE [LARGE SCALE GENOMIC DNA]</scope>
    <source>
        <strain evidence="2 3">YPL8</strain>
    </source>
</reference>
<keyword evidence="3" id="KW-1185">Reference proteome</keyword>
<protein>
    <submittedName>
        <fullName evidence="2">DUF2334 domain-containing protein</fullName>
    </submittedName>
</protein>
<dbReference type="InterPro" id="IPR018763">
    <property type="entry name" value="DUF2334"/>
</dbReference>
<dbReference type="SUPFAM" id="SSF88713">
    <property type="entry name" value="Glycoside hydrolase/deacetylase"/>
    <property type="match status" value="1"/>
</dbReference>
<feature type="region of interest" description="Disordered" evidence="1">
    <location>
        <begin position="121"/>
        <end position="143"/>
    </location>
</feature>
<gene>
    <name evidence="2" type="ORF">HYG82_00405</name>
</gene>
<dbReference type="InterPro" id="IPR011330">
    <property type="entry name" value="Glyco_hydro/deAcase_b/a-brl"/>
</dbReference>
<accession>A0A7D5GIY9</accession>
<dbReference type="OrthoDB" id="306789at2157"/>
<evidence type="ECO:0000256" key="1">
    <source>
        <dbReference type="SAM" id="MobiDB-lite"/>
    </source>
</evidence>
<name>A0A7D5GIY9_9EURY</name>
<organism evidence="2 3">
    <name type="scientific">Natrinema halophilum</name>
    <dbReference type="NCBI Taxonomy" id="1699371"/>
    <lineage>
        <taxon>Archaea</taxon>
        <taxon>Methanobacteriati</taxon>
        <taxon>Methanobacteriota</taxon>
        <taxon>Stenosarchaea group</taxon>
        <taxon>Halobacteria</taxon>
        <taxon>Halobacteriales</taxon>
        <taxon>Natrialbaceae</taxon>
        <taxon>Natrinema</taxon>
    </lineage>
</organism>
<evidence type="ECO:0000313" key="3">
    <source>
        <dbReference type="Proteomes" id="UP000509241"/>
    </source>
</evidence>
<sequence length="326" mass="37328">MDRRRSVLLVIAVSVLLVSSVVVPAFPMYHLPHHHSYELSEGAEYRSVVVFRNDDIEPGHSDDLRRSVNQVFIDEEVPVTNAVIPTKNGESIAANESFCRNLRRQSRANPGLIEYSLHGYRHEPNDEGAPRTNGSQSTVRSEFGGLPMDEQRERIHEGKRIMTACLNTTPRSFVPPYATYDNATVDALAAENFSIVAGGGWFTESYYGRTDPFETASVVHLPEDQGFVENWDTNAFHNPRTLRSQFENAYRNGEVYVQGLHYWTFDSERRLEHLRAFIRYVKRHDDVLFLTLEEFADAKRDGRLTETGNGWSYTSTDDQRVYDTDR</sequence>
<dbReference type="Pfam" id="PF10096">
    <property type="entry name" value="DUF2334"/>
    <property type="match status" value="1"/>
</dbReference>
<dbReference type="KEGG" id="haly:HYG82_00405"/>
<dbReference type="AlphaFoldDB" id="A0A7D5GIY9"/>
<proteinExistence type="predicted"/>
<dbReference type="Proteomes" id="UP000509241">
    <property type="component" value="Chromosome"/>
</dbReference>
<dbReference type="RefSeq" id="WP_179259155.1">
    <property type="nucleotide sequence ID" value="NZ_CP058601.1"/>
</dbReference>
<evidence type="ECO:0000313" key="2">
    <source>
        <dbReference type="EMBL" id="QLG47412.1"/>
    </source>
</evidence>
<dbReference type="GeneID" id="56031706"/>
<dbReference type="GO" id="GO:0005975">
    <property type="term" value="P:carbohydrate metabolic process"/>
    <property type="evidence" value="ECO:0007669"/>
    <property type="project" value="InterPro"/>
</dbReference>
<dbReference type="EMBL" id="CP058601">
    <property type="protein sequence ID" value="QLG47412.1"/>
    <property type="molecule type" value="Genomic_DNA"/>
</dbReference>